<dbReference type="AlphaFoldDB" id="A0A7C1JZM1"/>
<evidence type="ECO:0000256" key="5">
    <source>
        <dbReference type="ARBA" id="ARBA00023163"/>
    </source>
</evidence>
<evidence type="ECO:0000256" key="1">
    <source>
        <dbReference type="ARBA" id="ARBA00010641"/>
    </source>
</evidence>
<dbReference type="PANTHER" id="PTHR43133:SF8">
    <property type="entry name" value="RNA POLYMERASE SIGMA FACTOR HI_1459-RELATED"/>
    <property type="match status" value="1"/>
</dbReference>
<name>A0A7C1JZM1_9CHLR</name>
<dbReference type="Gene3D" id="1.10.10.10">
    <property type="entry name" value="Winged helix-like DNA-binding domain superfamily/Winged helix DNA-binding domain"/>
    <property type="match status" value="1"/>
</dbReference>
<evidence type="ECO:0000313" key="8">
    <source>
        <dbReference type="EMBL" id="HDX31069.1"/>
    </source>
</evidence>
<evidence type="ECO:0000256" key="4">
    <source>
        <dbReference type="ARBA" id="ARBA00023125"/>
    </source>
</evidence>
<dbReference type="InterPro" id="IPR014284">
    <property type="entry name" value="RNA_pol_sigma-70_dom"/>
</dbReference>
<dbReference type="InterPro" id="IPR013249">
    <property type="entry name" value="RNA_pol_sigma70_r4_t2"/>
</dbReference>
<organism evidence="8">
    <name type="scientific">Caldilinea aerophila</name>
    <dbReference type="NCBI Taxonomy" id="133453"/>
    <lineage>
        <taxon>Bacteria</taxon>
        <taxon>Bacillati</taxon>
        <taxon>Chloroflexota</taxon>
        <taxon>Caldilineae</taxon>
        <taxon>Caldilineales</taxon>
        <taxon>Caldilineaceae</taxon>
        <taxon>Caldilinea</taxon>
    </lineage>
</organism>
<dbReference type="CDD" id="cd06171">
    <property type="entry name" value="Sigma70_r4"/>
    <property type="match status" value="1"/>
</dbReference>
<evidence type="ECO:0000259" key="6">
    <source>
        <dbReference type="Pfam" id="PF04542"/>
    </source>
</evidence>
<dbReference type="InterPro" id="IPR013325">
    <property type="entry name" value="RNA_pol_sigma_r2"/>
</dbReference>
<dbReference type="Pfam" id="PF04542">
    <property type="entry name" value="Sigma70_r2"/>
    <property type="match status" value="1"/>
</dbReference>
<accession>A0A7C1JZM1</accession>
<proteinExistence type="inferred from homology"/>
<gene>
    <name evidence="8" type="ORF">ENQ20_06190</name>
</gene>
<evidence type="ECO:0000256" key="3">
    <source>
        <dbReference type="ARBA" id="ARBA00023082"/>
    </source>
</evidence>
<comment type="caution">
    <text evidence="8">The sequence shown here is derived from an EMBL/GenBank/DDBJ whole genome shotgun (WGS) entry which is preliminary data.</text>
</comment>
<dbReference type="GO" id="GO:0016987">
    <property type="term" value="F:sigma factor activity"/>
    <property type="evidence" value="ECO:0007669"/>
    <property type="project" value="UniProtKB-KW"/>
</dbReference>
<dbReference type="GO" id="GO:0003677">
    <property type="term" value="F:DNA binding"/>
    <property type="evidence" value="ECO:0007669"/>
    <property type="project" value="UniProtKB-KW"/>
</dbReference>
<dbReference type="SUPFAM" id="SSF88659">
    <property type="entry name" value="Sigma3 and sigma4 domains of RNA polymerase sigma factors"/>
    <property type="match status" value="1"/>
</dbReference>
<dbReference type="Pfam" id="PF08281">
    <property type="entry name" value="Sigma70_r4_2"/>
    <property type="match status" value="1"/>
</dbReference>
<dbReference type="InterPro" id="IPR013324">
    <property type="entry name" value="RNA_pol_sigma_r3/r4-like"/>
</dbReference>
<evidence type="ECO:0000259" key="7">
    <source>
        <dbReference type="Pfam" id="PF08281"/>
    </source>
</evidence>
<dbReference type="PANTHER" id="PTHR43133">
    <property type="entry name" value="RNA POLYMERASE ECF-TYPE SIGMA FACTO"/>
    <property type="match status" value="1"/>
</dbReference>
<feature type="domain" description="RNA polymerase sigma-70 region 2" evidence="6">
    <location>
        <begin position="56"/>
        <end position="123"/>
    </location>
</feature>
<reference evidence="8" key="1">
    <citation type="journal article" date="2020" name="mSystems">
        <title>Genome- and Community-Level Interaction Insights into Carbon Utilization and Element Cycling Functions of Hydrothermarchaeota in Hydrothermal Sediment.</title>
        <authorList>
            <person name="Zhou Z."/>
            <person name="Liu Y."/>
            <person name="Xu W."/>
            <person name="Pan J."/>
            <person name="Luo Z.H."/>
            <person name="Li M."/>
        </authorList>
    </citation>
    <scope>NUCLEOTIDE SEQUENCE [LARGE SCALE GENOMIC DNA]</scope>
    <source>
        <strain evidence="8">SpSt-289</strain>
    </source>
</reference>
<comment type="similarity">
    <text evidence="1">Belongs to the sigma-70 factor family. ECF subfamily.</text>
</comment>
<keyword evidence="3" id="KW-0731">Sigma factor</keyword>
<dbReference type="InterPro" id="IPR007627">
    <property type="entry name" value="RNA_pol_sigma70_r2"/>
</dbReference>
<dbReference type="Gene3D" id="1.10.1740.10">
    <property type="match status" value="1"/>
</dbReference>
<evidence type="ECO:0000256" key="2">
    <source>
        <dbReference type="ARBA" id="ARBA00023015"/>
    </source>
</evidence>
<keyword evidence="2" id="KW-0805">Transcription regulation</keyword>
<feature type="domain" description="RNA polymerase sigma factor 70 region 4 type 2" evidence="7">
    <location>
        <begin position="165"/>
        <end position="217"/>
    </location>
</feature>
<keyword evidence="4" id="KW-0238">DNA-binding</keyword>
<dbReference type="NCBIfam" id="TIGR02937">
    <property type="entry name" value="sigma70-ECF"/>
    <property type="match status" value="1"/>
</dbReference>
<dbReference type="InterPro" id="IPR036388">
    <property type="entry name" value="WH-like_DNA-bd_sf"/>
</dbReference>
<protein>
    <submittedName>
        <fullName evidence="8">Sigma-70 family RNA polymerase sigma factor</fullName>
    </submittedName>
</protein>
<keyword evidence="5" id="KW-0804">Transcription</keyword>
<dbReference type="EMBL" id="DSMG01000070">
    <property type="protein sequence ID" value="HDX31069.1"/>
    <property type="molecule type" value="Genomic_DNA"/>
</dbReference>
<dbReference type="GO" id="GO:0006352">
    <property type="term" value="P:DNA-templated transcription initiation"/>
    <property type="evidence" value="ECO:0007669"/>
    <property type="project" value="InterPro"/>
</dbReference>
<dbReference type="SUPFAM" id="SSF88946">
    <property type="entry name" value="Sigma2 domain of RNA polymerase sigma factors"/>
    <property type="match status" value="1"/>
</dbReference>
<dbReference type="InterPro" id="IPR039425">
    <property type="entry name" value="RNA_pol_sigma-70-like"/>
</dbReference>
<sequence length="231" mass="25690">MTYRVTTATSALYALSPQPTGAATLTWESAPSQHLSDHDRTIQAARRGDERAFGSLIDLYRAAAERVAQQILHTEEAAADAVQEAMLKAHRAMARFQEGNFRSWFLRIVTNTCYDHLRQQRRRATVSLDELTERAGLDYLPVEEAIAHCIDEDPETLVLQNEGMRLLLSAIEGLPSYHRDVVMLVDVQGYDYAEAAELLGLPLGTVKSRLSRARAALRDQLVKSGVVAVPM</sequence>